<name>A0A4P8XN69_9BACL</name>
<dbReference type="Gene3D" id="3.40.50.1820">
    <property type="entry name" value="alpha/beta hydrolase"/>
    <property type="match status" value="1"/>
</dbReference>
<gene>
    <name evidence="1" type="ORF">E6C60_3004</name>
</gene>
<accession>A0A4P8XN69</accession>
<dbReference type="RefSeq" id="WP_138226546.1">
    <property type="nucleotide sequence ID" value="NZ_CP040396.1"/>
</dbReference>
<organism evidence="1 2">
    <name type="scientific">Paenibacillus algicola</name>
    <dbReference type="NCBI Taxonomy" id="2565926"/>
    <lineage>
        <taxon>Bacteria</taxon>
        <taxon>Bacillati</taxon>
        <taxon>Bacillota</taxon>
        <taxon>Bacilli</taxon>
        <taxon>Bacillales</taxon>
        <taxon>Paenibacillaceae</taxon>
        <taxon>Paenibacillus</taxon>
    </lineage>
</organism>
<dbReference type="InterPro" id="IPR029058">
    <property type="entry name" value="AB_hydrolase_fold"/>
</dbReference>
<dbReference type="OrthoDB" id="6450827at2"/>
<dbReference type="GO" id="GO:0006629">
    <property type="term" value="P:lipid metabolic process"/>
    <property type="evidence" value="ECO:0007669"/>
    <property type="project" value="InterPro"/>
</dbReference>
<sequence length="429" mass="46468">MSSHVDDETYRKMSEAAYLDLKKGETLEDLPGWEVAEDFKSYSRSGFDAVTFIHKGSGEAVIAYRGTEGSASAQHLVPDLIQDGVIGAGEIGSRIEAANPLNGPINSFKEFTGLDHIDHLKDNVVKFVDKNVNVLPESNQFYQAEDYAKEMKNKYGDYHFTLTGHSLGGGNAQYAAAYTGMNAVTFSAPSVVPNLTGDMRSKAENGHFDGQIINYVHPGDVVGSGALGGYDRHVGSTYYIDSSYEAANDGVSLIDKAKNSFSGPNYHQLDRYQFDENGTLANQIFDPVTGEEVSPPRLAPGGSIFDRLADTAHSLGGSLSALAGLAGGSLAGLAAGARAGSIQVTPAELRSVAERWNSNALQCQHELQGIRQRMNRYMFTSHSTRLTPIVQQLDQSVVSMSQWHVQHTGDIVSYIKHKADMFEQTDRSG</sequence>
<dbReference type="EMBL" id="CP040396">
    <property type="protein sequence ID" value="QCT03715.1"/>
    <property type="molecule type" value="Genomic_DNA"/>
</dbReference>
<evidence type="ECO:0000313" key="1">
    <source>
        <dbReference type="EMBL" id="QCT03715.1"/>
    </source>
</evidence>
<evidence type="ECO:0000313" key="2">
    <source>
        <dbReference type="Proteomes" id="UP000300879"/>
    </source>
</evidence>
<protein>
    <submittedName>
        <fullName evidence="1">Uncharacterized protein</fullName>
    </submittedName>
</protein>
<dbReference type="CDD" id="cd00741">
    <property type="entry name" value="Lipase"/>
    <property type="match status" value="1"/>
</dbReference>
<dbReference type="Proteomes" id="UP000300879">
    <property type="component" value="Chromosome"/>
</dbReference>
<proteinExistence type="predicted"/>
<dbReference type="AlphaFoldDB" id="A0A4P8XN69"/>
<dbReference type="Pfam" id="PF26363">
    <property type="entry name" value="Phospholipase-like"/>
    <property type="match status" value="1"/>
</dbReference>
<reference evidence="1 2" key="1">
    <citation type="submission" date="2019-05" db="EMBL/GenBank/DDBJ databases">
        <authorList>
            <person name="Chen C."/>
        </authorList>
    </citation>
    <scope>NUCLEOTIDE SEQUENCE [LARGE SCALE GENOMIC DNA]</scope>
    <source>
        <strain evidence="1 2">HB172198</strain>
    </source>
</reference>
<dbReference type="KEGG" id="palo:E6C60_3004"/>
<dbReference type="SUPFAM" id="SSF53474">
    <property type="entry name" value="alpha/beta-Hydrolases"/>
    <property type="match status" value="1"/>
</dbReference>
<keyword evidence="2" id="KW-1185">Reference proteome</keyword>